<dbReference type="SUPFAM" id="SSF53756">
    <property type="entry name" value="UDP-Glycosyltransferase/glycogen phosphorylase"/>
    <property type="match status" value="1"/>
</dbReference>
<accession>B8HRD2</accession>
<proteinExistence type="predicted"/>
<organism evidence="5">
    <name type="scientific">Cyanothece sp. (strain PCC 7425 / ATCC 29141)</name>
    <dbReference type="NCBI Taxonomy" id="395961"/>
    <lineage>
        <taxon>Bacteria</taxon>
        <taxon>Bacillati</taxon>
        <taxon>Cyanobacteriota</taxon>
        <taxon>Cyanophyceae</taxon>
        <taxon>Gomontiellales</taxon>
        <taxon>Cyanothecaceae</taxon>
        <taxon>Cyanothece</taxon>
    </lineage>
</organism>
<reference evidence="5" key="1">
    <citation type="submission" date="2009-01" db="EMBL/GenBank/DDBJ databases">
        <title>Complete sequence of chromosome Cyanothece sp. PCC 7425.</title>
        <authorList>
            <consortium name="US DOE Joint Genome Institute"/>
            <person name="Lucas S."/>
            <person name="Copeland A."/>
            <person name="Lapidus A."/>
            <person name="Glavina del Rio T."/>
            <person name="Dalin E."/>
            <person name="Tice H."/>
            <person name="Bruce D."/>
            <person name="Goodwin L."/>
            <person name="Pitluck S."/>
            <person name="Sims D."/>
            <person name="Meineke L."/>
            <person name="Brettin T."/>
            <person name="Detter J.C."/>
            <person name="Han C."/>
            <person name="Larimer F."/>
            <person name="Land M."/>
            <person name="Hauser L."/>
            <person name="Kyrpides N."/>
            <person name="Ovchinnikova G."/>
            <person name="Liberton M."/>
            <person name="Stoeckel J."/>
            <person name="Banerjee A."/>
            <person name="Singh A."/>
            <person name="Page L."/>
            <person name="Sato H."/>
            <person name="Zhao L."/>
            <person name="Sherman L."/>
            <person name="Pakrasi H."/>
            <person name="Richardson P."/>
        </authorList>
    </citation>
    <scope>NUCLEOTIDE SEQUENCE</scope>
    <source>
        <strain evidence="5">PCC 7425</strain>
    </source>
</reference>
<dbReference type="Pfam" id="PF00534">
    <property type="entry name" value="Glycos_transf_1"/>
    <property type="match status" value="1"/>
</dbReference>
<feature type="domain" description="Glycosyltransferase subfamily 4-like N-terminal" evidence="4">
    <location>
        <begin position="57"/>
        <end position="229"/>
    </location>
</feature>
<keyword evidence="1" id="KW-0328">Glycosyltransferase</keyword>
<keyword evidence="2 5" id="KW-0808">Transferase</keyword>
<dbReference type="STRING" id="395961.Cyan7425_1751"/>
<feature type="domain" description="Glycosyl transferase family 1" evidence="3">
    <location>
        <begin position="241"/>
        <end position="410"/>
    </location>
</feature>
<gene>
    <name evidence="5" type="ordered locus">Cyan7425_1751</name>
</gene>
<evidence type="ECO:0000259" key="4">
    <source>
        <dbReference type="Pfam" id="PF13579"/>
    </source>
</evidence>
<dbReference type="InterPro" id="IPR028098">
    <property type="entry name" value="Glyco_trans_4-like_N"/>
</dbReference>
<name>B8HRD2_CYAP4</name>
<sequence>MMSLSSQLERVQTITRDKQLLEQKSPLRKPSAATGPLYALISVHGDPAAEIGRDGAGGQNVYVRELGLALARRGYQVDMFTRRESPDQETIVHHAPGCRTIRLNAGPAEFVHRDHIFEYLPEFTQAWVKFQQQYQRDYSLIHTNYWDAGWVGLQLKFKLGLPLVHTYHSIGAIKYQNLTELPPIAPTRLAVEQMCLEQADRVIATSPQEAENLRQLVSEHGRIQIIPCGTNPDHFGSVPRDVARQQLGLAEDLPMILYVGRFDPRKGIETLVRACAHLSEPFRLYLVGGSIGEQDSQEQKRIRTLVAELGLADRTVFTGQVDQSGLPVYYGAADLCVIPSYYEPFGLVTLEAMSAKTPVIASDVGGLRYTVISGKTGLLVPPQDPEALVWAIRDALHNPLRWRDFGEAGAHRVRTHFSWSAVAGEIHHLYGSINTPAMASSLPATIAKLRRSA</sequence>
<evidence type="ECO:0000256" key="1">
    <source>
        <dbReference type="ARBA" id="ARBA00022676"/>
    </source>
</evidence>
<dbReference type="CDD" id="cd03800">
    <property type="entry name" value="GT4_sucrose_synthase"/>
    <property type="match status" value="1"/>
</dbReference>
<evidence type="ECO:0000313" key="5">
    <source>
        <dbReference type="EMBL" id="ACL44120.1"/>
    </source>
</evidence>
<dbReference type="EMBL" id="CP001344">
    <property type="protein sequence ID" value="ACL44120.1"/>
    <property type="molecule type" value="Genomic_DNA"/>
</dbReference>
<dbReference type="CAZy" id="GT4">
    <property type="family name" value="Glycosyltransferase Family 4"/>
</dbReference>
<dbReference type="PANTHER" id="PTHR12526">
    <property type="entry name" value="GLYCOSYLTRANSFERASE"/>
    <property type="match status" value="1"/>
</dbReference>
<evidence type="ECO:0000256" key="2">
    <source>
        <dbReference type="ARBA" id="ARBA00022679"/>
    </source>
</evidence>
<protein>
    <submittedName>
        <fullName evidence="5">Glycosyl transferase group 1</fullName>
    </submittedName>
</protein>
<dbReference type="Gene3D" id="3.40.50.2000">
    <property type="entry name" value="Glycogen Phosphorylase B"/>
    <property type="match status" value="2"/>
</dbReference>
<evidence type="ECO:0000259" key="3">
    <source>
        <dbReference type="Pfam" id="PF00534"/>
    </source>
</evidence>
<dbReference type="Pfam" id="PF13579">
    <property type="entry name" value="Glyco_trans_4_4"/>
    <property type="match status" value="1"/>
</dbReference>
<dbReference type="KEGG" id="cyn:Cyan7425_1751"/>
<dbReference type="eggNOG" id="COG0297">
    <property type="taxonomic scope" value="Bacteria"/>
</dbReference>
<dbReference type="PANTHER" id="PTHR12526:SF510">
    <property type="entry name" value="D-INOSITOL 3-PHOSPHATE GLYCOSYLTRANSFERASE"/>
    <property type="match status" value="1"/>
</dbReference>
<dbReference type="GO" id="GO:0016757">
    <property type="term" value="F:glycosyltransferase activity"/>
    <property type="evidence" value="ECO:0007669"/>
    <property type="project" value="UniProtKB-KW"/>
</dbReference>
<dbReference type="AlphaFoldDB" id="B8HRD2"/>
<dbReference type="HOGENOM" id="CLU_009583_2_3_3"/>
<dbReference type="InterPro" id="IPR001296">
    <property type="entry name" value="Glyco_trans_1"/>
</dbReference>